<dbReference type="Gene3D" id="3.90.1660.10">
    <property type="entry name" value="CofE-like domain"/>
    <property type="match status" value="1"/>
</dbReference>
<dbReference type="AlphaFoldDB" id="A0A7W7F8S5"/>
<evidence type="ECO:0000313" key="10">
    <source>
        <dbReference type="Proteomes" id="UP000566324"/>
    </source>
</evidence>
<dbReference type="NCBIfam" id="TIGR01916">
    <property type="entry name" value="F420_cofE"/>
    <property type="match status" value="1"/>
</dbReference>
<evidence type="ECO:0000256" key="5">
    <source>
        <dbReference type="ARBA" id="ARBA00022958"/>
    </source>
</evidence>
<feature type="domain" description="Coenzyme F420:L-glutamate ligase-like" evidence="8">
    <location>
        <begin position="14"/>
        <end position="236"/>
    </location>
</feature>
<keyword evidence="4" id="KW-0460">Magnesium</keyword>
<dbReference type="InterPro" id="IPR008225">
    <property type="entry name" value="F420-0_g-glutamyl_ligase"/>
</dbReference>
<comment type="caution">
    <text evidence="9">The sequence shown here is derived from an EMBL/GenBank/DDBJ whole genome shotgun (WGS) entry which is preliminary data.</text>
</comment>
<dbReference type="GO" id="GO:0046872">
    <property type="term" value="F:metal ion binding"/>
    <property type="evidence" value="ECO:0007669"/>
    <property type="project" value="UniProtKB-KW"/>
</dbReference>
<evidence type="ECO:0000256" key="6">
    <source>
        <dbReference type="ARBA" id="ARBA00023134"/>
    </source>
</evidence>
<keyword evidence="10" id="KW-1185">Reference proteome</keyword>
<dbReference type="PANTHER" id="PTHR47917">
    <property type="match status" value="1"/>
</dbReference>
<reference evidence="9 10" key="1">
    <citation type="submission" date="2020-08" db="EMBL/GenBank/DDBJ databases">
        <title>Genomic Encyclopedia of Type Strains, Phase IV (KMG-IV): sequencing the most valuable type-strain genomes for metagenomic binning, comparative biology and taxonomic classification.</title>
        <authorList>
            <person name="Goeker M."/>
        </authorList>
    </citation>
    <scope>NUCLEOTIDE SEQUENCE [LARGE SCALE GENOMIC DNA]</scope>
    <source>
        <strain evidence="9 10">DSM 17328</strain>
    </source>
</reference>
<evidence type="ECO:0000256" key="4">
    <source>
        <dbReference type="ARBA" id="ARBA00022842"/>
    </source>
</evidence>
<evidence type="ECO:0000259" key="8">
    <source>
        <dbReference type="Pfam" id="PF01996"/>
    </source>
</evidence>
<evidence type="ECO:0000256" key="3">
    <source>
        <dbReference type="ARBA" id="ARBA00022741"/>
    </source>
</evidence>
<evidence type="ECO:0000256" key="2">
    <source>
        <dbReference type="ARBA" id="ARBA00022723"/>
    </source>
</evidence>
<keyword evidence="7" id="KW-0464">Manganese</keyword>
<dbReference type="SUPFAM" id="SSF144010">
    <property type="entry name" value="CofE-like"/>
    <property type="match status" value="1"/>
</dbReference>
<evidence type="ECO:0000256" key="7">
    <source>
        <dbReference type="ARBA" id="ARBA00023211"/>
    </source>
</evidence>
<proteinExistence type="predicted"/>
<dbReference type="Gene3D" id="3.30.1330.100">
    <property type="entry name" value="CofE-like"/>
    <property type="match status" value="1"/>
</dbReference>
<dbReference type="GO" id="GO:0052619">
    <property type="term" value="F:coenzyme F420-1:gamma-L-glutamate ligase activity"/>
    <property type="evidence" value="ECO:0007669"/>
    <property type="project" value="UniProtKB-EC"/>
</dbReference>
<sequence>MTDNMFSVTALPGVPAIRPGDDLIGIIIGAMSRSIGSFKDGDVLVLAQKIVSKSEGRQIALTSISPSARAKELARETGKDPRIVELILSEAQQVVRVRQDLIIVRHRLGLTLANAGIDQSNVGIGEGYGSEDQVILLPVDPDSSAATLHEGIYAATGRSVAVLIIDSIGRAWRMGTIGTAIGVAGMPALVDLRGRKDLNGRALQSSELAWADEIAAAASLAMGQANEGYPVVLVRGLPILLAKGAAADLIRPLQMDLFQ</sequence>
<dbReference type="EC" id="6.3.2.31" evidence="9"/>
<protein>
    <submittedName>
        <fullName evidence="9">Coenzyme F420-0:L-glutamate ligase/coenzyme F420-1:gamma-L-glutamate ligase</fullName>
        <ecNumber evidence="9">6.3.2.31</ecNumber>
        <ecNumber evidence="9">6.3.2.34</ecNumber>
    </submittedName>
</protein>
<dbReference type="GO" id="GO:0005525">
    <property type="term" value="F:GTP binding"/>
    <property type="evidence" value="ECO:0007669"/>
    <property type="project" value="UniProtKB-KW"/>
</dbReference>
<evidence type="ECO:0000256" key="1">
    <source>
        <dbReference type="ARBA" id="ARBA00022598"/>
    </source>
</evidence>
<accession>A0A7W7F8S5</accession>
<keyword evidence="3" id="KW-0547">Nucleotide-binding</keyword>
<name>A0A7W7F8S5_9SPHN</name>
<keyword evidence="1 9" id="KW-0436">Ligase</keyword>
<dbReference type="PANTHER" id="PTHR47917:SF1">
    <property type="entry name" value="COENZYME F420:L-GLUTAMATE LIGASE"/>
    <property type="match status" value="1"/>
</dbReference>
<dbReference type="InterPro" id="IPR002847">
    <property type="entry name" value="F420-0_gamma-glut_ligase-dom"/>
</dbReference>
<dbReference type="EMBL" id="JACHNZ010000015">
    <property type="protein sequence ID" value="MBB4631943.1"/>
    <property type="molecule type" value="Genomic_DNA"/>
</dbReference>
<keyword evidence="6" id="KW-0342">GTP-binding</keyword>
<keyword evidence="2" id="KW-0479">Metal-binding</keyword>
<organism evidence="9 10">
    <name type="scientific">Sphingosinicella soli</name>
    <dbReference type="NCBI Taxonomy" id="333708"/>
    <lineage>
        <taxon>Bacteria</taxon>
        <taxon>Pseudomonadati</taxon>
        <taxon>Pseudomonadota</taxon>
        <taxon>Alphaproteobacteria</taxon>
        <taxon>Sphingomonadales</taxon>
        <taxon>Sphingosinicellaceae</taxon>
        <taxon>Sphingosinicella</taxon>
    </lineage>
</organism>
<gene>
    <name evidence="9" type="ORF">GGQ98_001560</name>
</gene>
<dbReference type="GO" id="GO:0052618">
    <property type="term" value="F:coenzyme F420-0:L-glutamate ligase activity"/>
    <property type="evidence" value="ECO:0007669"/>
    <property type="project" value="UniProtKB-EC"/>
</dbReference>
<dbReference type="Pfam" id="PF01996">
    <property type="entry name" value="F420_ligase"/>
    <property type="match status" value="1"/>
</dbReference>
<evidence type="ECO:0000313" key="9">
    <source>
        <dbReference type="EMBL" id="MBB4631943.1"/>
    </source>
</evidence>
<dbReference type="EC" id="6.3.2.34" evidence="9"/>
<dbReference type="RefSeq" id="WP_184067562.1">
    <property type="nucleotide sequence ID" value="NZ_JACHNZ010000015.1"/>
</dbReference>
<keyword evidence="5" id="KW-0630">Potassium</keyword>
<dbReference type="Proteomes" id="UP000566324">
    <property type="component" value="Unassembled WGS sequence"/>
</dbReference>